<dbReference type="AlphaFoldDB" id="A0A1C6H8E8"/>
<keyword evidence="2" id="KW-0547">Nucleotide-binding</keyword>
<dbReference type="Pfam" id="PF04263">
    <property type="entry name" value="TPK_catalytic"/>
    <property type="match status" value="1"/>
</dbReference>
<keyword evidence="3 7" id="KW-0418">Kinase</keyword>
<dbReference type="InterPro" id="IPR036759">
    <property type="entry name" value="TPK_catalytic_sf"/>
</dbReference>
<feature type="domain" description="Thiamin pyrophosphokinase thiamin-binding" evidence="6">
    <location>
        <begin position="138"/>
        <end position="203"/>
    </location>
</feature>
<sequence length="209" mass="22878">MEKSRCVVVGAAPMEEVDFLRSQIGPQDFVICADGGYRHLQKAGITPDLLMGDLDSIDVLPADIPTVKFDPVKDDTDTRIALKEGLRRGFEDFLILGGTGARLDHTIANLQNLFYLKAQGASGVLADASTRAFMLQDEEVLLPDEGYRYLSVFSFTPQCLGVSLQGVKYPLSGYTMESHFPIGVSNEFTDICCKIGVKQGVLLVLLVRE</sequence>
<dbReference type="GO" id="GO:0005524">
    <property type="term" value="F:ATP binding"/>
    <property type="evidence" value="ECO:0007669"/>
    <property type="project" value="UniProtKB-KW"/>
</dbReference>
<evidence type="ECO:0000256" key="4">
    <source>
        <dbReference type="ARBA" id="ARBA00022840"/>
    </source>
</evidence>
<dbReference type="InterPro" id="IPR007371">
    <property type="entry name" value="TPK_catalytic"/>
</dbReference>
<dbReference type="EMBL" id="FMHG01000001">
    <property type="protein sequence ID" value="SCJ53800.1"/>
    <property type="molecule type" value="Genomic_DNA"/>
</dbReference>
<evidence type="ECO:0000259" key="6">
    <source>
        <dbReference type="SMART" id="SM00983"/>
    </source>
</evidence>
<evidence type="ECO:0000256" key="1">
    <source>
        <dbReference type="ARBA" id="ARBA00022679"/>
    </source>
</evidence>
<dbReference type="CDD" id="cd07995">
    <property type="entry name" value="TPK"/>
    <property type="match status" value="1"/>
</dbReference>
<gene>
    <name evidence="7" type="primary">thiN</name>
    <name evidence="7" type="ORF">SAMEA3545359_00728</name>
</gene>
<evidence type="ECO:0000256" key="5">
    <source>
        <dbReference type="NCBIfam" id="TIGR01378"/>
    </source>
</evidence>
<evidence type="ECO:0000256" key="2">
    <source>
        <dbReference type="ARBA" id="ARBA00022741"/>
    </source>
</evidence>
<dbReference type="PANTHER" id="PTHR41299:SF1">
    <property type="entry name" value="THIAMINE PYROPHOSPHOKINASE"/>
    <property type="match status" value="1"/>
</dbReference>
<dbReference type="SMART" id="SM00983">
    <property type="entry name" value="TPK_B1_binding"/>
    <property type="match status" value="1"/>
</dbReference>
<accession>A0A1C6H8E8</accession>
<dbReference type="InterPro" id="IPR006282">
    <property type="entry name" value="Thi_PPkinase"/>
</dbReference>
<dbReference type="EC" id="2.7.6.2" evidence="5"/>
<keyword evidence="1 7" id="KW-0808">Transferase</keyword>
<name>A0A1C6H8E8_9FIRM</name>
<dbReference type="NCBIfam" id="TIGR01378">
    <property type="entry name" value="thi_PPkinase"/>
    <property type="match status" value="1"/>
</dbReference>
<organism evidence="7">
    <name type="scientific">uncultured Anaerotruncus sp</name>
    <dbReference type="NCBI Taxonomy" id="905011"/>
    <lineage>
        <taxon>Bacteria</taxon>
        <taxon>Bacillati</taxon>
        <taxon>Bacillota</taxon>
        <taxon>Clostridia</taxon>
        <taxon>Eubacteriales</taxon>
        <taxon>Oscillospiraceae</taxon>
        <taxon>Anaerotruncus</taxon>
        <taxon>environmental samples</taxon>
    </lineage>
</organism>
<dbReference type="Pfam" id="PF04265">
    <property type="entry name" value="TPK_B1_binding"/>
    <property type="match status" value="1"/>
</dbReference>
<evidence type="ECO:0000313" key="7">
    <source>
        <dbReference type="EMBL" id="SCJ53800.1"/>
    </source>
</evidence>
<dbReference type="InterPro" id="IPR036371">
    <property type="entry name" value="TPK_B1-bd_sf"/>
</dbReference>
<dbReference type="SUPFAM" id="SSF63862">
    <property type="entry name" value="Thiamin pyrophosphokinase, substrate-binding domain"/>
    <property type="match status" value="1"/>
</dbReference>
<reference evidence="7" key="1">
    <citation type="submission" date="2015-09" db="EMBL/GenBank/DDBJ databases">
        <authorList>
            <consortium name="Pathogen Informatics"/>
        </authorList>
    </citation>
    <scope>NUCLEOTIDE SEQUENCE</scope>
    <source>
        <strain evidence="7">2789STDY5834896</strain>
    </source>
</reference>
<keyword evidence="4" id="KW-0067">ATP-binding</keyword>
<dbReference type="InterPro" id="IPR053149">
    <property type="entry name" value="TPK"/>
</dbReference>
<dbReference type="GO" id="GO:0009229">
    <property type="term" value="P:thiamine diphosphate biosynthetic process"/>
    <property type="evidence" value="ECO:0007669"/>
    <property type="project" value="InterPro"/>
</dbReference>
<dbReference type="Gene3D" id="3.40.50.10240">
    <property type="entry name" value="Thiamin pyrophosphokinase, catalytic domain"/>
    <property type="match status" value="1"/>
</dbReference>
<dbReference type="GO" id="GO:0006772">
    <property type="term" value="P:thiamine metabolic process"/>
    <property type="evidence" value="ECO:0007669"/>
    <property type="project" value="UniProtKB-UniRule"/>
</dbReference>
<dbReference type="SUPFAM" id="SSF63999">
    <property type="entry name" value="Thiamin pyrophosphokinase, catalytic domain"/>
    <property type="match status" value="1"/>
</dbReference>
<proteinExistence type="predicted"/>
<dbReference type="PANTHER" id="PTHR41299">
    <property type="entry name" value="THIAMINE PYROPHOSPHOKINASE"/>
    <property type="match status" value="1"/>
</dbReference>
<protein>
    <recommendedName>
        <fullName evidence="5">Thiamine diphosphokinase</fullName>
        <ecNumber evidence="5">2.7.6.2</ecNumber>
    </recommendedName>
</protein>
<dbReference type="GO" id="GO:0016301">
    <property type="term" value="F:kinase activity"/>
    <property type="evidence" value="ECO:0007669"/>
    <property type="project" value="UniProtKB-KW"/>
</dbReference>
<dbReference type="GO" id="GO:0030975">
    <property type="term" value="F:thiamine binding"/>
    <property type="evidence" value="ECO:0007669"/>
    <property type="project" value="InterPro"/>
</dbReference>
<dbReference type="GO" id="GO:0004788">
    <property type="term" value="F:thiamine diphosphokinase activity"/>
    <property type="evidence" value="ECO:0007669"/>
    <property type="project" value="UniProtKB-UniRule"/>
</dbReference>
<dbReference type="InterPro" id="IPR007373">
    <property type="entry name" value="Thiamin_PyroPKinase_B1-bd"/>
</dbReference>
<evidence type="ECO:0000256" key="3">
    <source>
        <dbReference type="ARBA" id="ARBA00022777"/>
    </source>
</evidence>